<dbReference type="GO" id="GO:0003700">
    <property type="term" value="F:DNA-binding transcription factor activity"/>
    <property type="evidence" value="ECO:0007669"/>
    <property type="project" value="InterPro"/>
</dbReference>
<evidence type="ECO:0000256" key="1">
    <source>
        <dbReference type="ARBA" id="ARBA00023015"/>
    </source>
</evidence>
<dbReference type="PANTHER" id="PTHR47894:SF1">
    <property type="entry name" value="HTH-TYPE TRANSCRIPTIONAL REGULATOR VQSM"/>
    <property type="match status" value="1"/>
</dbReference>
<proteinExistence type="predicted"/>
<evidence type="ECO:0000256" key="2">
    <source>
        <dbReference type="ARBA" id="ARBA00023125"/>
    </source>
</evidence>
<evidence type="ECO:0000313" key="5">
    <source>
        <dbReference type="EMBL" id="KAF1017206.1"/>
    </source>
</evidence>
<dbReference type="GO" id="GO:0005829">
    <property type="term" value="C:cytosol"/>
    <property type="evidence" value="ECO:0007669"/>
    <property type="project" value="TreeGrafter"/>
</dbReference>
<dbReference type="GO" id="GO:0000976">
    <property type="term" value="F:transcription cis-regulatory region binding"/>
    <property type="evidence" value="ECO:0007669"/>
    <property type="project" value="TreeGrafter"/>
</dbReference>
<dbReference type="InterPro" id="IPR032687">
    <property type="entry name" value="AraC-type_N"/>
</dbReference>
<dbReference type="EMBL" id="WNDS01000001">
    <property type="protein sequence ID" value="KAF1017206.1"/>
    <property type="molecule type" value="Genomic_DNA"/>
</dbReference>
<dbReference type="Proteomes" id="UP000487117">
    <property type="component" value="Unassembled WGS sequence"/>
</dbReference>
<sequence>MSAAAVQLRPVTAMKTPDTFVVPPNVAAGFGLSIERLCVLAGVKPSHAFTTDEFFRLWKAVENEVDDRAAGLQFGSEGIDRGYGVPSIVALHAPDFRQAMATLARYKRLTCPELVEVETKGDEAIIRYRWLQATGEVPRLLVDTTMASLKAMVHRGSAGKIAPIRLELARRPMDHALLRGHFECPVVFSAASDAMVFDRRALDAPFVGAGGGAFALVVEGMEKKLAEGEGYPALVAEVRVAIARQLSEGRPSSIAAVSSRLGSSSRTLQRRLSLLGSTFQQQLDGVRRTTASRLLAMTELDSIAIALLLGFAEPNSFTRAFRAWEQTTPNRWRERHTHDQA</sequence>
<dbReference type="Gene3D" id="1.10.10.60">
    <property type="entry name" value="Homeodomain-like"/>
    <property type="match status" value="1"/>
</dbReference>
<keyword evidence="1" id="KW-0805">Transcription regulation</keyword>
<dbReference type="Pfam" id="PF12625">
    <property type="entry name" value="Arabinose_bd"/>
    <property type="match status" value="1"/>
</dbReference>
<dbReference type="InterPro" id="IPR009057">
    <property type="entry name" value="Homeodomain-like_sf"/>
</dbReference>
<evidence type="ECO:0000313" key="6">
    <source>
        <dbReference type="Proteomes" id="UP000487117"/>
    </source>
</evidence>
<feature type="domain" description="HTH araC/xylS-type" evidence="4">
    <location>
        <begin position="236"/>
        <end position="335"/>
    </location>
</feature>
<dbReference type="PROSITE" id="PS01124">
    <property type="entry name" value="HTH_ARAC_FAMILY_2"/>
    <property type="match status" value="1"/>
</dbReference>
<evidence type="ECO:0000259" key="4">
    <source>
        <dbReference type="PROSITE" id="PS01124"/>
    </source>
</evidence>
<dbReference type="AlphaFoldDB" id="A0A7V8FJI3"/>
<name>A0A7V8FJI3_STEMA</name>
<keyword evidence="2" id="KW-0238">DNA-binding</keyword>
<reference evidence="6" key="1">
    <citation type="journal article" date="2020" name="MBio">
        <title>Horizontal gene transfer to a defensive symbiont with a reduced genome amongst a multipartite beetle microbiome.</title>
        <authorList>
            <person name="Waterworth S.C."/>
            <person name="Florez L.V."/>
            <person name="Rees E.R."/>
            <person name="Hertweck C."/>
            <person name="Kaltenpoth M."/>
            <person name="Kwan J.C."/>
        </authorList>
    </citation>
    <scope>NUCLEOTIDE SEQUENCE [LARGE SCALE GENOMIC DNA]</scope>
</reference>
<keyword evidence="3" id="KW-0804">Transcription</keyword>
<protein>
    <submittedName>
        <fullName evidence="5">Putative HTH-type transcriptional regulator</fullName>
    </submittedName>
</protein>
<dbReference type="SMART" id="SM00342">
    <property type="entry name" value="HTH_ARAC"/>
    <property type="match status" value="1"/>
</dbReference>
<dbReference type="SUPFAM" id="SSF46689">
    <property type="entry name" value="Homeodomain-like"/>
    <property type="match status" value="1"/>
</dbReference>
<comment type="caution">
    <text evidence="5">The sequence shown here is derived from an EMBL/GenBank/DDBJ whole genome shotgun (WGS) entry which is preliminary data.</text>
</comment>
<dbReference type="Pfam" id="PF12833">
    <property type="entry name" value="HTH_18"/>
    <property type="match status" value="1"/>
</dbReference>
<gene>
    <name evidence="5" type="ORF">GAK31_00465</name>
</gene>
<evidence type="ECO:0000256" key="3">
    <source>
        <dbReference type="ARBA" id="ARBA00023163"/>
    </source>
</evidence>
<dbReference type="PANTHER" id="PTHR47894">
    <property type="entry name" value="HTH-TYPE TRANSCRIPTIONAL REGULATOR GADX"/>
    <property type="match status" value="1"/>
</dbReference>
<organism evidence="5 6">
    <name type="scientific">Stenotrophomonas maltophilia</name>
    <name type="common">Pseudomonas maltophilia</name>
    <name type="synonym">Xanthomonas maltophilia</name>
    <dbReference type="NCBI Taxonomy" id="40324"/>
    <lineage>
        <taxon>Bacteria</taxon>
        <taxon>Pseudomonadati</taxon>
        <taxon>Pseudomonadota</taxon>
        <taxon>Gammaproteobacteria</taxon>
        <taxon>Lysobacterales</taxon>
        <taxon>Lysobacteraceae</taxon>
        <taxon>Stenotrophomonas</taxon>
        <taxon>Stenotrophomonas maltophilia group</taxon>
    </lineage>
</organism>
<dbReference type="InterPro" id="IPR018060">
    <property type="entry name" value="HTH_AraC"/>
</dbReference>
<accession>A0A7V8FJI3</accession>